<keyword evidence="11" id="KW-0206">Cytoskeleton</keyword>
<comment type="subcellular location">
    <subcellularLocation>
        <location evidence="2">Cytoplasm</location>
        <location evidence="2">Cytoskeleton</location>
    </subcellularLocation>
</comment>
<keyword evidence="8 13" id="KW-0547">Nucleotide-binding</keyword>
<name>A0A7M5WLW8_9CNID</name>
<keyword evidence="7" id="KW-0479">Metal-binding</keyword>
<evidence type="ECO:0000256" key="7">
    <source>
        <dbReference type="ARBA" id="ARBA00022723"/>
    </source>
</evidence>
<keyword evidence="10 13" id="KW-0342">GTP-binding</keyword>
<evidence type="ECO:0000256" key="6">
    <source>
        <dbReference type="ARBA" id="ARBA00022701"/>
    </source>
</evidence>
<evidence type="ECO:0000256" key="11">
    <source>
        <dbReference type="ARBA" id="ARBA00023212"/>
    </source>
</evidence>
<dbReference type="EnsemblMetazoa" id="CLYHEMT010324.1">
    <property type="protein sequence ID" value="CLYHEMP010324.1"/>
    <property type="gene ID" value="CLYHEMG010324"/>
</dbReference>
<dbReference type="InterPro" id="IPR037103">
    <property type="entry name" value="Tubulin/FtsZ-like_C"/>
</dbReference>
<evidence type="ECO:0000256" key="8">
    <source>
        <dbReference type="ARBA" id="ARBA00022741"/>
    </source>
</evidence>
<sequence>MREIVSVQIGQCGNQIGEKFWETICIDHQIPLDGKISQQALSDPREDILKPRGKYEVYFKEIGTYGGSEVQFVPRSVLVDMEPGVLDSIRGGKLRDLFKPDHMLNGQDGSCNNWAKGYLHQGGEYIEQTMEIIRRECESCDCIQAFQLAHSVGGGTGSGFGSLLLCRLYDEFPDILLMNASVLPSTQVSDVVVEPYNTILSLAYLVDYSNGVFCIDNEALYKICMNKLKVERINYINYYSTLGGATTSLRYPGQLNSDVRKLSVNMVPFPRLHFYMTGLSPLVHDYVKPYLKNDIAEVTRDLFEPSNMLCDCDPRSGRYLTFAAIYRGQTNTREIEETIMNFQNKNSSSFVEWIPHNAKVASCDVPLKGRGLKATFIANNTSIQNILRRSRDRYFKMMKRKAFLHWYTAQGMEELQFMEAEANIVDIISEYEQYTHVPVDDDIPSEFCELEDSLEELDSGFGGL</sequence>
<evidence type="ECO:0000256" key="1">
    <source>
        <dbReference type="ARBA" id="ARBA00001946"/>
    </source>
</evidence>
<dbReference type="FunFam" id="3.30.1330.20:FF:000009">
    <property type="entry name" value="Tubulin beta chain"/>
    <property type="match status" value="1"/>
</dbReference>
<dbReference type="PRINTS" id="PR01161">
    <property type="entry name" value="TUBULIN"/>
</dbReference>
<dbReference type="GO" id="GO:0005525">
    <property type="term" value="F:GTP binding"/>
    <property type="evidence" value="ECO:0007669"/>
    <property type="project" value="UniProtKB-UniRule"/>
</dbReference>
<comment type="cofactor">
    <cofactor evidence="1">
        <name>Mg(2+)</name>
        <dbReference type="ChEBI" id="CHEBI:18420"/>
    </cofactor>
</comment>
<evidence type="ECO:0000256" key="12">
    <source>
        <dbReference type="ARBA" id="ARBA00034296"/>
    </source>
</evidence>
<reference evidence="16" key="1">
    <citation type="submission" date="2021-01" db="UniProtKB">
        <authorList>
            <consortium name="EnsemblMetazoa"/>
        </authorList>
    </citation>
    <scope>IDENTIFICATION</scope>
</reference>
<dbReference type="SUPFAM" id="SSF52490">
    <property type="entry name" value="Tubulin nucleotide-binding domain-like"/>
    <property type="match status" value="1"/>
</dbReference>
<dbReference type="CDD" id="cd02187">
    <property type="entry name" value="beta_tubulin"/>
    <property type="match status" value="1"/>
</dbReference>
<evidence type="ECO:0000256" key="9">
    <source>
        <dbReference type="ARBA" id="ARBA00022842"/>
    </source>
</evidence>
<dbReference type="InterPro" id="IPR008280">
    <property type="entry name" value="Tub_FtsZ_C"/>
</dbReference>
<evidence type="ECO:0000313" key="17">
    <source>
        <dbReference type="Proteomes" id="UP000594262"/>
    </source>
</evidence>
<keyword evidence="9" id="KW-0460">Magnesium</keyword>
<evidence type="ECO:0000256" key="13">
    <source>
        <dbReference type="RuleBase" id="RU000352"/>
    </source>
</evidence>
<dbReference type="GO" id="GO:0005200">
    <property type="term" value="F:structural constituent of cytoskeleton"/>
    <property type="evidence" value="ECO:0007669"/>
    <property type="project" value="InterPro"/>
</dbReference>
<dbReference type="PRINTS" id="PR01163">
    <property type="entry name" value="BETATUBULIN"/>
</dbReference>
<dbReference type="SMART" id="SM00864">
    <property type="entry name" value="Tubulin"/>
    <property type="match status" value="1"/>
</dbReference>
<dbReference type="InterPro" id="IPR023123">
    <property type="entry name" value="Tubulin_C"/>
</dbReference>
<dbReference type="OrthoDB" id="6018224at2759"/>
<organism evidence="16 17">
    <name type="scientific">Clytia hemisphaerica</name>
    <dbReference type="NCBI Taxonomy" id="252671"/>
    <lineage>
        <taxon>Eukaryota</taxon>
        <taxon>Metazoa</taxon>
        <taxon>Cnidaria</taxon>
        <taxon>Hydrozoa</taxon>
        <taxon>Hydroidolina</taxon>
        <taxon>Leptothecata</taxon>
        <taxon>Obeliida</taxon>
        <taxon>Clytiidae</taxon>
        <taxon>Clytia</taxon>
    </lineage>
</organism>
<keyword evidence="5" id="KW-0963">Cytoplasm</keyword>
<dbReference type="PROSITE" id="PS00228">
    <property type="entry name" value="TUBULIN_B_AUTOREG"/>
    <property type="match status" value="1"/>
</dbReference>
<accession>A0A7M5WLW8</accession>
<evidence type="ECO:0000256" key="5">
    <source>
        <dbReference type="ARBA" id="ARBA00022490"/>
    </source>
</evidence>
<dbReference type="Pfam" id="PF03953">
    <property type="entry name" value="Tubulin_C"/>
    <property type="match status" value="1"/>
</dbReference>
<protein>
    <recommendedName>
        <fullName evidence="13">Tubulin beta chain</fullName>
    </recommendedName>
</protein>
<dbReference type="Proteomes" id="UP000594262">
    <property type="component" value="Unplaced"/>
</dbReference>
<dbReference type="PROSITE" id="PS00227">
    <property type="entry name" value="TUBULIN"/>
    <property type="match status" value="1"/>
</dbReference>
<dbReference type="AlphaFoldDB" id="A0A7M5WLW8"/>
<dbReference type="InterPro" id="IPR036525">
    <property type="entry name" value="Tubulin/FtsZ_GTPase_sf"/>
</dbReference>
<comment type="function">
    <text evidence="12 13">Tubulin is the major constituent of microtubules, a cylinder consisting of laterally associated linear protofilaments composed of alpha- and beta-tubulin heterodimers. Microtubules grow by the addition of GTP-tubulin dimers to the microtubule end, where a stabilizing cap forms. Below the cap, tubulin dimers are in GDP-bound state, owing to GTPase activity of alpha-tubulin.</text>
</comment>
<evidence type="ECO:0000256" key="10">
    <source>
        <dbReference type="ARBA" id="ARBA00023134"/>
    </source>
</evidence>
<dbReference type="SMART" id="SM00865">
    <property type="entry name" value="Tubulin_C"/>
    <property type="match status" value="1"/>
</dbReference>
<evidence type="ECO:0000313" key="16">
    <source>
        <dbReference type="EnsemblMetazoa" id="CLYHEMP010324.1"/>
    </source>
</evidence>
<dbReference type="GO" id="GO:0046872">
    <property type="term" value="F:metal ion binding"/>
    <property type="evidence" value="ECO:0007669"/>
    <property type="project" value="UniProtKB-KW"/>
</dbReference>
<dbReference type="Gene3D" id="3.40.50.1440">
    <property type="entry name" value="Tubulin/FtsZ, GTPase domain"/>
    <property type="match status" value="1"/>
</dbReference>
<dbReference type="Gene3D" id="3.30.1330.20">
    <property type="entry name" value="Tubulin/FtsZ, C-terminal domain"/>
    <property type="match status" value="1"/>
</dbReference>
<dbReference type="InterPro" id="IPR002453">
    <property type="entry name" value="Beta_tubulin"/>
</dbReference>
<keyword evidence="6 13" id="KW-0493">Microtubule</keyword>
<evidence type="ECO:0000256" key="2">
    <source>
        <dbReference type="ARBA" id="ARBA00004245"/>
    </source>
</evidence>
<evidence type="ECO:0000259" key="15">
    <source>
        <dbReference type="SMART" id="SM00865"/>
    </source>
</evidence>
<dbReference type="Pfam" id="PF00091">
    <property type="entry name" value="Tubulin"/>
    <property type="match status" value="1"/>
</dbReference>
<keyword evidence="17" id="KW-1185">Reference proteome</keyword>
<evidence type="ECO:0000256" key="4">
    <source>
        <dbReference type="ARBA" id="ARBA00011747"/>
    </source>
</evidence>
<dbReference type="PANTHER" id="PTHR11588">
    <property type="entry name" value="TUBULIN"/>
    <property type="match status" value="1"/>
</dbReference>
<dbReference type="InterPro" id="IPR018316">
    <property type="entry name" value="Tubulin/FtsZ_2-layer-sand-dom"/>
</dbReference>
<dbReference type="InterPro" id="IPR000217">
    <property type="entry name" value="Tubulin"/>
</dbReference>
<evidence type="ECO:0000259" key="14">
    <source>
        <dbReference type="SMART" id="SM00864"/>
    </source>
</evidence>
<dbReference type="SUPFAM" id="SSF55307">
    <property type="entry name" value="Tubulin C-terminal domain-like"/>
    <property type="match status" value="1"/>
</dbReference>
<feature type="domain" description="Tubulin/FtsZ GTPase" evidence="14">
    <location>
        <begin position="55"/>
        <end position="253"/>
    </location>
</feature>
<dbReference type="InterPro" id="IPR017975">
    <property type="entry name" value="Tubulin_CS"/>
</dbReference>
<dbReference type="GO" id="GO:0003924">
    <property type="term" value="F:GTPase activity"/>
    <property type="evidence" value="ECO:0007669"/>
    <property type="project" value="InterPro"/>
</dbReference>
<dbReference type="Gene3D" id="1.10.287.600">
    <property type="entry name" value="Helix hairpin bin"/>
    <property type="match status" value="1"/>
</dbReference>
<feature type="domain" description="Tubulin/FtsZ 2-layer sandwich" evidence="15">
    <location>
        <begin position="255"/>
        <end position="392"/>
    </location>
</feature>
<dbReference type="GeneID" id="136809629"/>
<dbReference type="GO" id="GO:0007017">
    <property type="term" value="P:microtubule-based process"/>
    <property type="evidence" value="ECO:0007669"/>
    <property type="project" value="InterPro"/>
</dbReference>
<evidence type="ECO:0000256" key="3">
    <source>
        <dbReference type="ARBA" id="ARBA00009636"/>
    </source>
</evidence>
<dbReference type="InterPro" id="IPR003008">
    <property type="entry name" value="Tubulin_FtsZ_GTPase"/>
</dbReference>
<comment type="subunit">
    <text evidence="4 13">Dimer of alpha and beta chains. A typical microtubule is a hollow water-filled tube with an outer diameter of 25 nm and an inner diameter of 15 nM. Alpha-beta heterodimers associate head-to-tail to form protofilaments running lengthwise along the microtubule wall with the beta-tubulin subunit facing the microtubule plus end conferring a structural polarity. Microtubules usually have 13 protofilaments but different protofilament numbers can be found in some organisms and specialized cells.</text>
</comment>
<dbReference type="RefSeq" id="XP_066922275.1">
    <property type="nucleotide sequence ID" value="XM_067066174.1"/>
</dbReference>
<proteinExistence type="inferred from homology"/>
<dbReference type="InterPro" id="IPR013838">
    <property type="entry name" value="Beta-tubulin_BS"/>
</dbReference>
<dbReference type="GO" id="GO:0005874">
    <property type="term" value="C:microtubule"/>
    <property type="evidence" value="ECO:0007669"/>
    <property type="project" value="UniProtKB-KW"/>
</dbReference>
<comment type="similarity">
    <text evidence="3 13">Belongs to the tubulin family.</text>
</comment>